<accession>A0A833LZV0</accession>
<organism evidence="7 8">
    <name type="scientific">Leptonema illini</name>
    <dbReference type="NCBI Taxonomy" id="183"/>
    <lineage>
        <taxon>Bacteria</taxon>
        <taxon>Pseudomonadati</taxon>
        <taxon>Spirochaetota</taxon>
        <taxon>Spirochaetia</taxon>
        <taxon>Leptospirales</taxon>
        <taxon>Leptospiraceae</taxon>
        <taxon>Leptonema</taxon>
    </lineage>
</organism>
<dbReference type="AlphaFoldDB" id="A0A833LZV0"/>
<keyword evidence="4 5" id="KW-0472">Membrane</keyword>
<feature type="transmembrane region" description="Helical" evidence="5">
    <location>
        <begin position="119"/>
        <end position="137"/>
    </location>
</feature>
<dbReference type="EMBL" id="WBUI01000003">
    <property type="protein sequence ID" value="KAB2934344.1"/>
    <property type="molecule type" value="Genomic_DNA"/>
</dbReference>
<dbReference type="Pfam" id="PF04138">
    <property type="entry name" value="GtrA_DPMS_TM"/>
    <property type="match status" value="1"/>
</dbReference>
<dbReference type="GO" id="GO:0016020">
    <property type="term" value="C:membrane"/>
    <property type="evidence" value="ECO:0007669"/>
    <property type="project" value="UniProtKB-SubCell"/>
</dbReference>
<feature type="transmembrane region" description="Helical" evidence="5">
    <location>
        <begin position="57"/>
        <end position="78"/>
    </location>
</feature>
<sequence>MQPDSMMERFSRLLPLLRDRRVLYLINGSLIFGINLILAYAMFQVQWSENEWRNENIANLITTELMVVISFFIHNSLTWRHSFGSIWSKLWRFHLVSAGSLTIRTAIFASLSYLGMHEMFATVLSIAFILFFNFVGFDRFAFGQASDPATDKTDQEK</sequence>
<feature type="transmembrane region" description="Helical" evidence="5">
    <location>
        <begin position="21"/>
        <end position="45"/>
    </location>
</feature>
<evidence type="ECO:0000256" key="4">
    <source>
        <dbReference type="ARBA" id="ARBA00023136"/>
    </source>
</evidence>
<evidence type="ECO:0000256" key="1">
    <source>
        <dbReference type="ARBA" id="ARBA00004141"/>
    </source>
</evidence>
<dbReference type="InterPro" id="IPR007267">
    <property type="entry name" value="GtrA_DPMS_TM"/>
</dbReference>
<feature type="domain" description="GtrA/DPMS transmembrane" evidence="6">
    <location>
        <begin position="24"/>
        <end position="142"/>
    </location>
</feature>
<dbReference type="Proteomes" id="UP000460298">
    <property type="component" value="Unassembled WGS sequence"/>
</dbReference>
<gene>
    <name evidence="7" type="ORF">F9K24_04775</name>
</gene>
<protein>
    <submittedName>
        <fullName evidence="7">GtrA family protein</fullName>
    </submittedName>
</protein>
<keyword evidence="2 5" id="KW-0812">Transmembrane</keyword>
<comment type="subcellular location">
    <subcellularLocation>
        <location evidence="1">Membrane</location>
        <topology evidence="1">Multi-pass membrane protein</topology>
    </subcellularLocation>
</comment>
<evidence type="ECO:0000256" key="2">
    <source>
        <dbReference type="ARBA" id="ARBA00022692"/>
    </source>
</evidence>
<proteinExistence type="predicted"/>
<comment type="caution">
    <text evidence="7">The sequence shown here is derived from an EMBL/GenBank/DDBJ whole genome shotgun (WGS) entry which is preliminary data.</text>
</comment>
<reference evidence="7 8" key="1">
    <citation type="submission" date="2019-10" db="EMBL/GenBank/DDBJ databases">
        <title>Extracellular Electron Transfer in a Candidatus Methanoperedens spp. Enrichment Culture.</title>
        <authorList>
            <person name="Berger S."/>
            <person name="Rangel Shaw D."/>
            <person name="Berben T."/>
            <person name="In 'T Zandt M."/>
            <person name="Frank J."/>
            <person name="Reimann J."/>
            <person name="Jetten M.S.M."/>
            <person name="Welte C.U."/>
        </authorList>
    </citation>
    <scope>NUCLEOTIDE SEQUENCE [LARGE SCALE GENOMIC DNA]</scope>
    <source>
        <strain evidence="7">SB12</strain>
    </source>
</reference>
<keyword evidence="3 5" id="KW-1133">Transmembrane helix</keyword>
<feature type="transmembrane region" description="Helical" evidence="5">
    <location>
        <begin position="90"/>
        <end position="113"/>
    </location>
</feature>
<evidence type="ECO:0000259" key="6">
    <source>
        <dbReference type="Pfam" id="PF04138"/>
    </source>
</evidence>
<dbReference type="GO" id="GO:0000271">
    <property type="term" value="P:polysaccharide biosynthetic process"/>
    <property type="evidence" value="ECO:0007669"/>
    <property type="project" value="InterPro"/>
</dbReference>
<name>A0A833LZV0_9LEPT</name>
<evidence type="ECO:0000313" key="7">
    <source>
        <dbReference type="EMBL" id="KAB2934344.1"/>
    </source>
</evidence>
<evidence type="ECO:0000256" key="3">
    <source>
        <dbReference type="ARBA" id="ARBA00022989"/>
    </source>
</evidence>
<evidence type="ECO:0000256" key="5">
    <source>
        <dbReference type="SAM" id="Phobius"/>
    </source>
</evidence>
<evidence type="ECO:0000313" key="8">
    <source>
        <dbReference type="Proteomes" id="UP000460298"/>
    </source>
</evidence>